<evidence type="ECO:0000313" key="1">
    <source>
        <dbReference type="EMBL" id="TID19713.1"/>
    </source>
</evidence>
<comment type="caution">
    <text evidence="1">The sequence shown here is derived from an EMBL/GenBank/DDBJ whole genome shotgun (WGS) entry which is preliminary data.</text>
</comment>
<organism evidence="1 2">
    <name type="scientific">Venturia nashicola</name>
    <dbReference type="NCBI Taxonomy" id="86259"/>
    <lineage>
        <taxon>Eukaryota</taxon>
        <taxon>Fungi</taxon>
        <taxon>Dikarya</taxon>
        <taxon>Ascomycota</taxon>
        <taxon>Pezizomycotina</taxon>
        <taxon>Dothideomycetes</taxon>
        <taxon>Pleosporomycetidae</taxon>
        <taxon>Venturiales</taxon>
        <taxon>Venturiaceae</taxon>
        <taxon>Venturia</taxon>
    </lineage>
</organism>
<proteinExistence type="predicted"/>
<protein>
    <submittedName>
        <fullName evidence="1">Uncharacterized protein</fullName>
    </submittedName>
</protein>
<name>A0A4Z1P5Q0_9PEZI</name>
<keyword evidence="2" id="KW-1185">Reference proteome</keyword>
<accession>A0A4Z1P5Q0</accession>
<reference evidence="1 2" key="1">
    <citation type="submission" date="2019-04" db="EMBL/GenBank/DDBJ databases">
        <title>High contiguity whole genome sequence and gene annotation resource for two Venturia nashicola isolates.</title>
        <authorList>
            <person name="Prokchorchik M."/>
            <person name="Won K."/>
            <person name="Lee Y."/>
            <person name="Choi E.D."/>
            <person name="Segonzac C."/>
            <person name="Sohn K.H."/>
        </authorList>
    </citation>
    <scope>NUCLEOTIDE SEQUENCE [LARGE SCALE GENOMIC DNA]</scope>
    <source>
        <strain evidence="1 2">PRI2</strain>
    </source>
</reference>
<dbReference type="AlphaFoldDB" id="A0A4Z1P5Q0"/>
<sequence length="82" mass="9383">MESTLTSGFSYRQTLPPCLEIIVRATSFQTLWPLTRTNFAEVKDSCLCWSWRDVAIEALPISTTLVKVKARRHAVANIRLSW</sequence>
<gene>
    <name evidence="1" type="ORF">E6O75_ATG07051</name>
</gene>
<dbReference type="EMBL" id="SNSC02000012">
    <property type="protein sequence ID" value="TID19713.1"/>
    <property type="molecule type" value="Genomic_DNA"/>
</dbReference>
<evidence type="ECO:0000313" key="2">
    <source>
        <dbReference type="Proteomes" id="UP000298493"/>
    </source>
</evidence>
<dbReference type="Proteomes" id="UP000298493">
    <property type="component" value="Unassembled WGS sequence"/>
</dbReference>